<protein>
    <recommendedName>
        <fullName evidence="10">Probable GTP-binding protein EngB</fullName>
    </recommendedName>
</protein>
<feature type="domain" description="EngB-type G" evidence="11">
    <location>
        <begin position="6"/>
        <end position="185"/>
    </location>
</feature>
<comment type="cofactor">
    <cofactor evidence="1">
        <name>Mg(2+)</name>
        <dbReference type="ChEBI" id="CHEBI:18420"/>
    </cofactor>
</comment>
<dbReference type="GO" id="GO:0051301">
    <property type="term" value="P:cell division"/>
    <property type="evidence" value="ECO:0007669"/>
    <property type="project" value="UniProtKB-KW"/>
</dbReference>
<evidence type="ECO:0000259" key="11">
    <source>
        <dbReference type="PROSITE" id="PS51706"/>
    </source>
</evidence>
<dbReference type="GO" id="GO:0046872">
    <property type="term" value="F:metal ion binding"/>
    <property type="evidence" value="ECO:0007669"/>
    <property type="project" value="UniProtKB-KW"/>
</dbReference>
<evidence type="ECO:0000256" key="2">
    <source>
        <dbReference type="ARBA" id="ARBA00009638"/>
    </source>
</evidence>
<evidence type="ECO:0000256" key="9">
    <source>
        <dbReference type="ARBA" id="ARBA00023306"/>
    </source>
</evidence>
<evidence type="ECO:0000313" key="14">
    <source>
        <dbReference type="EMBL" id="HHF47714.1"/>
    </source>
</evidence>
<dbReference type="InterPro" id="IPR030393">
    <property type="entry name" value="G_ENGB_dom"/>
</dbReference>
<dbReference type="PANTHER" id="PTHR11649">
    <property type="entry name" value="MSS1/TRME-RELATED GTP-BINDING PROTEIN"/>
    <property type="match status" value="1"/>
</dbReference>
<organism evidence="12">
    <name type="scientific">Geoglobus ahangari</name>
    <dbReference type="NCBI Taxonomy" id="113653"/>
    <lineage>
        <taxon>Archaea</taxon>
        <taxon>Methanobacteriati</taxon>
        <taxon>Methanobacteriota</taxon>
        <taxon>Archaeoglobi</taxon>
        <taxon>Archaeoglobales</taxon>
        <taxon>Archaeoglobaceae</taxon>
        <taxon>Geoglobus</taxon>
    </lineage>
</organism>
<name>A0A7C3YPJ4_9EURY</name>
<accession>A0A7C3YPJ4</accession>
<evidence type="ECO:0000313" key="12">
    <source>
        <dbReference type="EMBL" id="HGE65965.1"/>
    </source>
</evidence>
<comment type="caution">
    <text evidence="12">The sequence shown here is derived from an EMBL/GenBank/DDBJ whole genome shotgun (WGS) entry which is preliminary data.</text>
</comment>
<dbReference type="AlphaFoldDB" id="A0A7C3YPJ4"/>
<dbReference type="InterPro" id="IPR027417">
    <property type="entry name" value="P-loop_NTPase"/>
</dbReference>
<gene>
    <name evidence="10 12" type="primary">engB</name>
    <name evidence="14" type="ORF">ENL48_00430</name>
    <name evidence="13" type="ORF">ENT89_01440</name>
    <name evidence="12" type="ORF">ENX77_02395</name>
</gene>
<evidence type="ECO:0000313" key="13">
    <source>
        <dbReference type="EMBL" id="HGU58875.1"/>
    </source>
</evidence>
<dbReference type="Pfam" id="PF01926">
    <property type="entry name" value="MMR_HSR1"/>
    <property type="match status" value="1"/>
</dbReference>
<dbReference type="EMBL" id="DTPI01000015">
    <property type="protein sequence ID" value="HGE65965.1"/>
    <property type="molecule type" value="Genomic_DNA"/>
</dbReference>
<evidence type="ECO:0000256" key="8">
    <source>
        <dbReference type="ARBA" id="ARBA00023210"/>
    </source>
</evidence>
<dbReference type="EMBL" id="DTAK01000009">
    <property type="protein sequence ID" value="HGU58875.1"/>
    <property type="molecule type" value="Genomic_DNA"/>
</dbReference>
<dbReference type="Gene3D" id="3.40.50.300">
    <property type="entry name" value="P-loop containing nucleotide triphosphate hydrolases"/>
    <property type="match status" value="1"/>
</dbReference>
<proteinExistence type="inferred from homology"/>
<dbReference type="GO" id="GO:0005525">
    <property type="term" value="F:GTP binding"/>
    <property type="evidence" value="ECO:0007669"/>
    <property type="project" value="UniProtKB-UniRule"/>
</dbReference>
<keyword evidence="8 10" id="KW-0717">Septation</keyword>
<dbReference type="SUPFAM" id="SSF52540">
    <property type="entry name" value="P-loop containing nucleoside triphosphate hydrolases"/>
    <property type="match status" value="1"/>
</dbReference>
<dbReference type="PROSITE" id="PS51706">
    <property type="entry name" value="G_ENGB"/>
    <property type="match status" value="1"/>
</dbReference>
<comment type="function">
    <text evidence="10">Necessary for normal cell division and for the maintenance of normal septation.</text>
</comment>
<dbReference type="NCBIfam" id="NF003255">
    <property type="entry name" value="PRK04213.1"/>
    <property type="match status" value="1"/>
</dbReference>
<evidence type="ECO:0000256" key="10">
    <source>
        <dbReference type="HAMAP-Rule" id="MF_00321"/>
    </source>
</evidence>
<keyword evidence="6" id="KW-0460">Magnesium</keyword>
<keyword evidence="5 10" id="KW-0547">Nucleotide-binding</keyword>
<evidence type="ECO:0000256" key="3">
    <source>
        <dbReference type="ARBA" id="ARBA00022618"/>
    </source>
</evidence>
<sequence>MVYGRVNLELIFVGRSNVGKSTIFSSLFNVKVRRGKKPGTTINPNYYQYKDFLATDLPGFGYIQGVSRDFNERIKDFIVRYIEDNAKRIFAAVHVIDSKAFLEIVRRWDSRGYIPIDVEMVDFLKDVGIEVVIAANKMDKVENVEETLRNISEITKVEVDNVIPTIAKKGEISLLKRKLRELVLKQRRADLLKIFK</sequence>
<evidence type="ECO:0000256" key="5">
    <source>
        <dbReference type="ARBA" id="ARBA00022741"/>
    </source>
</evidence>
<keyword evidence="3 10" id="KW-0132">Cell division</keyword>
<dbReference type="PANTHER" id="PTHR11649:SF13">
    <property type="entry name" value="ENGB-TYPE G DOMAIN-CONTAINING PROTEIN"/>
    <property type="match status" value="1"/>
</dbReference>
<comment type="similarity">
    <text evidence="2 10">Belongs to the TRAFAC class TrmE-Era-EngA-EngB-Septin-like GTPase superfamily. EngB GTPase family.</text>
</comment>
<evidence type="ECO:0000256" key="6">
    <source>
        <dbReference type="ARBA" id="ARBA00022842"/>
    </source>
</evidence>
<dbReference type="InterPro" id="IPR019987">
    <property type="entry name" value="GTP-bd_ribosome_bio_YsxC"/>
</dbReference>
<dbReference type="HAMAP" id="MF_00321">
    <property type="entry name" value="GTPase_EngB"/>
    <property type="match status" value="1"/>
</dbReference>
<evidence type="ECO:0000256" key="4">
    <source>
        <dbReference type="ARBA" id="ARBA00022723"/>
    </source>
</evidence>
<reference evidence="12" key="1">
    <citation type="journal article" date="2020" name="mSystems">
        <title>Genome- and Community-Level Interaction Insights into Carbon Utilization and Element Cycling Functions of Hydrothermarchaeota in Hydrothermal Sediment.</title>
        <authorList>
            <person name="Zhou Z."/>
            <person name="Liu Y."/>
            <person name="Xu W."/>
            <person name="Pan J."/>
            <person name="Luo Z.H."/>
            <person name="Li M."/>
        </authorList>
    </citation>
    <scope>NUCLEOTIDE SEQUENCE [LARGE SCALE GENOMIC DNA]</scope>
    <source>
        <strain evidence="14">SpSt-10</strain>
        <strain evidence="13">SpSt-62</strain>
        <strain evidence="12">SpSt-97</strain>
    </source>
</reference>
<keyword evidence="7 10" id="KW-0342">GTP-binding</keyword>
<evidence type="ECO:0000256" key="7">
    <source>
        <dbReference type="ARBA" id="ARBA00023134"/>
    </source>
</evidence>
<dbReference type="EMBL" id="DRUC01000009">
    <property type="protein sequence ID" value="HHF47714.1"/>
    <property type="molecule type" value="Genomic_DNA"/>
</dbReference>
<dbReference type="InterPro" id="IPR006073">
    <property type="entry name" value="GTP-bd"/>
</dbReference>
<keyword evidence="4" id="KW-0479">Metal-binding</keyword>
<keyword evidence="9 10" id="KW-0131">Cell cycle</keyword>
<evidence type="ECO:0000256" key="1">
    <source>
        <dbReference type="ARBA" id="ARBA00001946"/>
    </source>
</evidence>